<name>A0A919DA85_9ACTN</name>
<sequence>MLELNSGGRRKTLAMAFAAAACATVLTLQGASTAHAASPYDGADPAATGCSSNAKTLASAPLYLPNTTSQVGTIEMRYSNTCMTQWIRVHSNQTSCSGHACRNNAEITRPAGADGPALTVGRGNVAAGEPYQWSLMVYTPNTRSCGTGNADTGSNTAYPYGEWGRQICG</sequence>
<comment type="caution">
    <text evidence="2">The sequence shown here is derived from an EMBL/GenBank/DDBJ whole genome shotgun (WGS) entry which is preliminary data.</text>
</comment>
<organism evidence="2 3">
    <name type="scientific">Streptomyces capitiformicae</name>
    <dbReference type="NCBI Taxonomy" id="2014920"/>
    <lineage>
        <taxon>Bacteria</taxon>
        <taxon>Bacillati</taxon>
        <taxon>Actinomycetota</taxon>
        <taxon>Actinomycetes</taxon>
        <taxon>Kitasatosporales</taxon>
        <taxon>Streptomycetaceae</taxon>
        <taxon>Streptomyces</taxon>
    </lineage>
</organism>
<dbReference type="AlphaFoldDB" id="A0A919DA85"/>
<accession>A0A919DA85</accession>
<evidence type="ECO:0000313" key="2">
    <source>
        <dbReference type="EMBL" id="GHE27916.1"/>
    </source>
</evidence>
<evidence type="ECO:0000256" key="1">
    <source>
        <dbReference type="SAM" id="SignalP"/>
    </source>
</evidence>
<dbReference type="EMBL" id="BNAT01000014">
    <property type="protein sequence ID" value="GHE27916.1"/>
    <property type="molecule type" value="Genomic_DNA"/>
</dbReference>
<protein>
    <recommendedName>
        <fullName evidence="4">DUF2690 domain-containing protein</fullName>
    </recommendedName>
</protein>
<gene>
    <name evidence="2" type="ORF">GCM10017771_42880</name>
</gene>
<evidence type="ECO:0008006" key="4">
    <source>
        <dbReference type="Google" id="ProtNLM"/>
    </source>
</evidence>
<feature type="signal peptide" evidence="1">
    <location>
        <begin position="1"/>
        <end position="36"/>
    </location>
</feature>
<feature type="chain" id="PRO_5037571657" description="DUF2690 domain-containing protein" evidence="1">
    <location>
        <begin position="37"/>
        <end position="169"/>
    </location>
</feature>
<reference evidence="2" key="1">
    <citation type="journal article" date="2014" name="Int. J. Syst. Evol. Microbiol.">
        <title>Complete genome sequence of Corynebacterium casei LMG S-19264T (=DSM 44701T), isolated from a smear-ripened cheese.</title>
        <authorList>
            <consortium name="US DOE Joint Genome Institute (JGI-PGF)"/>
            <person name="Walter F."/>
            <person name="Albersmeier A."/>
            <person name="Kalinowski J."/>
            <person name="Ruckert C."/>
        </authorList>
    </citation>
    <scope>NUCLEOTIDE SEQUENCE</scope>
    <source>
        <strain evidence="2">CGMCC 4.7403</strain>
    </source>
</reference>
<dbReference type="Proteomes" id="UP000603227">
    <property type="component" value="Unassembled WGS sequence"/>
</dbReference>
<reference evidence="2" key="2">
    <citation type="submission" date="2020-09" db="EMBL/GenBank/DDBJ databases">
        <authorList>
            <person name="Sun Q."/>
            <person name="Zhou Y."/>
        </authorList>
    </citation>
    <scope>NUCLEOTIDE SEQUENCE</scope>
    <source>
        <strain evidence="2">CGMCC 4.7403</strain>
    </source>
</reference>
<dbReference type="PROSITE" id="PS51318">
    <property type="entry name" value="TAT"/>
    <property type="match status" value="1"/>
</dbReference>
<dbReference type="InterPro" id="IPR006311">
    <property type="entry name" value="TAT_signal"/>
</dbReference>
<evidence type="ECO:0000313" key="3">
    <source>
        <dbReference type="Proteomes" id="UP000603227"/>
    </source>
</evidence>
<dbReference type="InterPro" id="IPR021224">
    <property type="entry name" value="DUF2690"/>
</dbReference>
<proteinExistence type="predicted"/>
<dbReference type="Pfam" id="PF10901">
    <property type="entry name" value="DUF2690"/>
    <property type="match status" value="1"/>
</dbReference>
<keyword evidence="1" id="KW-0732">Signal</keyword>
<keyword evidence="3" id="KW-1185">Reference proteome</keyword>
<dbReference type="RefSeq" id="WP_189784089.1">
    <property type="nucleotide sequence ID" value="NZ_BNAT01000014.1"/>
</dbReference>